<name>A0A172Q9P2_9STRE</name>
<protein>
    <submittedName>
        <fullName evidence="1">Uncharacterized protein</fullName>
    </submittedName>
</protein>
<dbReference type="EMBL" id="CP014699">
    <property type="protein sequence ID" value="AND80148.1"/>
    <property type="molecule type" value="Genomic_DNA"/>
</dbReference>
<evidence type="ECO:0000313" key="1">
    <source>
        <dbReference type="EMBL" id="AND80148.1"/>
    </source>
</evidence>
<dbReference type="Proteomes" id="UP000077317">
    <property type="component" value="Chromosome"/>
</dbReference>
<proteinExistence type="predicted"/>
<gene>
    <name evidence="1" type="ORF">A0O21_09115</name>
</gene>
<dbReference type="OrthoDB" id="2236957at2"/>
<reference evidence="1 2" key="1">
    <citation type="journal article" date="2016" name="Int. J. Syst. Evol. Microbiol.">
        <title>Streptococcuspantholopis sp. nov., isolated from faeces of the Tibetan antelope (Pantholops hodgsonii).</title>
        <authorList>
            <person name="Bai X."/>
            <person name="Xiong Y."/>
            <person name="Lu S."/>
            <person name="Jin D."/>
            <person name="Lai X."/>
            <person name="Yang J."/>
            <person name="Niu L."/>
            <person name="Hu S."/>
            <person name="Meng X."/>
            <person name="Pu J."/>
            <person name="Ye C."/>
            <person name="Xu J."/>
        </authorList>
    </citation>
    <scope>NUCLEOTIDE SEQUENCE [LARGE SCALE GENOMIC DNA]</scope>
    <source>
        <strain evidence="1 2">TA 26</strain>
    </source>
</reference>
<dbReference type="STRING" id="1811193.A0O21_09115"/>
<keyword evidence="2" id="KW-1185">Reference proteome</keyword>
<sequence>MTVTEEQNRWLADQVYWVEEARDDVRYHPIEGKKYNFNPDNKSLGQFKVLKAKDNLDNGM</sequence>
<accession>A0A172Q9P2</accession>
<evidence type="ECO:0000313" key="2">
    <source>
        <dbReference type="Proteomes" id="UP000077317"/>
    </source>
</evidence>
<dbReference type="KEGG" id="spat:A0O21_09115"/>
<reference evidence="2" key="2">
    <citation type="submission" date="2016-03" db="EMBL/GenBank/DDBJ databases">
        <title>Streptococcus antelopensis sp. nov., isolated from the feces of the Tibetan antelope (Pantholops hodgsonii) in Hoh Xil National Nature Reserve, Qinghai, China.</title>
        <authorList>
            <person name="Bai X."/>
        </authorList>
    </citation>
    <scope>NUCLEOTIDE SEQUENCE [LARGE SCALE GENOMIC DNA]</scope>
    <source>
        <strain evidence="2">TA 26</strain>
    </source>
</reference>
<dbReference type="AlphaFoldDB" id="A0A172Q9P2"/>
<organism evidence="1 2">
    <name type="scientific">Streptococcus pantholopis</name>
    <dbReference type="NCBI Taxonomy" id="1811193"/>
    <lineage>
        <taxon>Bacteria</taxon>
        <taxon>Bacillati</taxon>
        <taxon>Bacillota</taxon>
        <taxon>Bacilli</taxon>
        <taxon>Lactobacillales</taxon>
        <taxon>Streptococcaceae</taxon>
        <taxon>Streptococcus</taxon>
    </lineage>
</organism>